<feature type="compositionally biased region" description="Low complexity" evidence="4">
    <location>
        <begin position="801"/>
        <end position="825"/>
    </location>
</feature>
<gene>
    <name evidence="7" type="ORF">TrLO_g11432</name>
</gene>
<evidence type="ECO:0000259" key="6">
    <source>
        <dbReference type="PROSITE" id="PS50011"/>
    </source>
</evidence>
<feature type="compositionally biased region" description="Gly residues" evidence="4">
    <location>
        <begin position="890"/>
        <end position="900"/>
    </location>
</feature>
<dbReference type="InterPro" id="IPR001849">
    <property type="entry name" value="PH_domain"/>
</dbReference>
<dbReference type="InterPro" id="IPR008266">
    <property type="entry name" value="Tyr_kinase_AS"/>
</dbReference>
<keyword evidence="2 3" id="KW-0067">ATP-binding</keyword>
<feature type="compositionally biased region" description="Acidic residues" evidence="4">
    <location>
        <begin position="914"/>
        <end position="936"/>
    </location>
</feature>
<proteinExistence type="predicted"/>
<dbReference type="SUPFAM" id="SSF50729">
    <property type="entry name" value="PH domain-like"/>
    <property type="match status" value="2"/>
</dbReference>
<dbReference type="PROSITE" id="PS00107">
    <property type="entry name" value="PROTEIN_KINASE_ATP"/>
    <property type="match status" value="1"/>
</dbReference>
<dbReference type="Gene3D" id="1.10.510.10">
    <property type="entry name" value="Transferase(Phosphotransferase) domain 1"/>
    <property type="match status" value="1"/>
</dbReference>
<feature type="domain" description="PH" evidence="5">
    <location>
        <begin position="415"/>
        <end position="551"/>
    </location>
</feature>
<feature type="region of interest" description="Disordered" evidence="4">
    <location>
        <begin position="1"/>
        <end position="27"/>
    </location>
</feature>
<evidence type="ECO:0000313" key="7">
    <source>
        <dbReference type="EMBL" id="GMH57100.1"/>
    </source>
</evidence>
<keyword evidence="8" id="KW-1185">Reference proteome</keyword>
<dbReference type="GO" id="GO:0004674">
    <property type="term" value="F:protein serine/threonine kinase activity"/>
    <property type="evidence" value="ECO:0007669"/>
    <property type="project" value="TreeGrafter"/>
</dbReference>
<dbReference type="GO" id="GO:0004713">
    <property type="term" value="F:protein tyrosine kinase activity"/>
    <property type="evidence" value="ECO:0007669"/>
    <property type="project" value="InterPro"/>
</dbReference>
<dbReference type="Pfam" id="PF16457">
    <property type="entry name" value="PH_12"/>
    <property type="match status" value="1"/>
</dbReference>
<dbReference type="InterPro" id="IPR000719">
    <property type="entry name" value="Prot_kinase_dom"/>
</dbReference>
<dbReference type="SMART" id="SM00233">
    <property type="entry name" value="PH"/>
    <property type="match status" value="2"/>
</dbReference>
<keyword evidence="1 3" id="KW-0547">Nucleotide-binding</keyword>
<dbReference type="Pfam" id="PF07714">
    <property type="entry name" value="PK_Tyr_Ser-Thr"/>
    <property type="match status" value="1"/>
</dbReference>
<dbReference type="EMBL" id="BRXW01000459">
    <property type="protein sequence ID" value="GMH57100.1"/>
    <property type="molecule type" value="Genomic_DNA"/>
</dbReference>
<feature type="domain" description="Protein kinase" evidence="6">
    <location>
        <begin position="136"/>
        <end position="400"/>
    </location>
</feature>
<evidence type="ECO:0000259" key="5">
    <source>
        <dbReference type="PROSITE" id="PS50003"/>
    </source>
</evidence>
<accession>A0A9W6ZWC5</accession>
<dbReference type="PROSITE" id="PS00109">
    <property type="entry name" value="PROTEIN_KINASE_TYR"/>
    <property type="match status" value="1"/>
</dbReference>
<protein>
    <recommendedName>
        <fullName evidence="9">Non-specific protein-tyrosine kinase</fullName>
    </recommendedName>
</protein>
<dbReference type="SUPFAM" id="SSF56112">
    <property type="entry name" value="Protein kinase-like (PK-like)"/>
    <property type="match status" value="1"/>
</dbReference>
<name>A0A9W6ZWC5_9STRA</name>
<evidence type="ECO:0008006" key="9">
    <source>
        <dbReference type="Google" id="ProtNLM"/>
    </source>
</evidence>
<dbReference type="GO" id="GO:0005524">
    <property type="term" value="F:ATP binding"/>
    <property type="evidence" value="ECO:0007669"/>
    <property type="project" value="UniProtKB-UniRule"/>
</dbReference>
<dbReference type="InterPro" id="IPR020635">
    <property type="entry name" value="Tyr_kinase_cat_dom"/>
</dbReference>
<dbReference type="InterPro" id="IPR011993">
    <property type="entry name" value="PH-like_dom_sf"/>
</dbReference>
<evidence type="ECO:0000256" key="1">
    <source>
        <dbReference type="ARBA" id="ARBA00022741"/>
    </source>
</evidence>
<reference evidence="8" key="1">
    <citation type="journal article" date="2023" name="Commun. Biol.">
        <title>Genome analysis of Parmales, the sister group of diatoms, reveals the evolutionary specialization of diatoms from phago-mixotrophs to photoautotrophs.</title>
        <authorList>
            <person name="Ban H."/>
            <person name="Sato S."/>
            <person name="Yoshikawa S."/>
            <person name="Yamada K."/>
            <person name="Nakamura Y."/>
            <person name="Ichinomiya M."/>
            <person name="Sato N."/>
            <person name="Blanc-Mathieu R."/>
            <person name="Endo H."/>
            <person name="Kuwata A."/>
            <person name="Ogata H."/>
        </authorList>
    </citation>
    <scope>NUCLEOTIDE SEQUENCE [LARGE SCALE GENOMIC DNA]</scope>
    <source>
        <strain evidence="8">NIES 3700</strain>
    </source>
</reference>
<dbReference type="Gene3D" id="2.30.29.30">
    <property type="entry name" value="Pleckstrin-homology domain (PH domain)/Phosphotyrosine-binding domain (PTB)"/>
    <property type="match status" value="2"/>
</dbReference>
<feature type="binding site" evidence="3">
    <location>
        <position position="163"/>
    </location>
    <ligand>
        <name>ATP</name>
        <dbReference type="ChEBI" id="CHEBI:30616"/>
    </ligand>
</feature>
<dbReference type="InterPro" id="IPR017441">
    <property type="entry name" value="Protein_kinase_ATP_BS"/>
</dbReference>
<evidence type="ECO:0000256" key="4">
    <source>
        <dbReference type="SAM" id="MobiDB-lite"/>
    </source>
</evidence>
<dbReference type="InterPro" id="IPR011009">
    <property type="entry name" value="Kinase-like_dom_sf"/>
</dbReference>
<dbReference type="OrthoDB" id="194143at2759"/>
<dbReference type="PRINTS" id="PR00109">
    <property type="entry name" value="TYRKINASE"/>
</dbReference>
<dbReference type="Proteomes" id="UP001165122">
    <property type="component" value="Unassembled WGS sequence"/>
</dbReference>
<evidence type="ECO:0000313" key="8">
    <source>
        <dbReference type="Proteomes" id="UP001165122"/>
    </source>
</evidence>
<evidence type="ECO:0000256" key="2">
    <source>
        <dbReference type="ARBA" id="ARBA00022840"/>
    </source>
</evidence>
<feature type="compositionally biased region" description="Basic and acidic residues" evidence="4">
    <location>
        <begin position="984"/>
        <end position="1014"/>
    </location>
</feature>
<dbReference type="InterPro" id="IPR051681">
    <property type="entry name" value="Ser/Thr_Kinases-Pseudokinases"/>
</dbReference>
<feature type="compositionally biased region" description="Pro residues" evidence="4">
    <location>
        <begin position="969"/>
        <end position="982"/>
    </location>
</feature>
<dbReference type="PANTHER" id="PTHR44329">
    <property type="entry name" value="SERINE/THREONINE-PROTEIN KINASE TNNI3K-RELATED"/>
    <property type="match status" value="1"/>
</dbReference>
<evidence type="ECO:0000256" key="3">
    <source>
        <dbReference type="PROSITE-ProRule" id="PRU10141"/>
    </source>
</evidence>
<dbReference type="SMART" id="SM00219">
    <property type="entry name" value="TyrKc"/>
    <property type="match status" value="1"/>
</dbReference>
<dbReference type="InterPro" id="IPR001245">
    <property type="entry name" value="Ser-Thr/Tyr_kinase_cat_dom"/>
</dbReference>
<comment type="caution">
    <text evidence="7">The sequence shown here is derived from an EMBL/GenBank/DDBJ whole genome shotgun (WGS) entry which is preliminary data.</text>
</comment>
<feature type="compositionally biased region" description="Polar residues" evidence="4">
    <location>
        <begin position="1"/>
        <end position="12"/>
    </location>
</feature>
<dbReference type="PANTHER" id="PTHR44329:SF298">
    <property type="entry name" value="MIXED LINEAGE KINASE DOMAIN-LIKE PROTEIN"/>
    <property type="match status" value="1"/>
</dbReference>
<sequence>MFNRLRSNSKSIPTKEKKGGSNDSVNDEIAALRSMLLDSERRHKEEKDLMQRQIDELRCHLPTASYSPKMGFLSRASSASMFRTLSNSSPTFQYDRSNDSATSVNAMDRLRSSSRSRASTINEDVPSELLISKEDIQLLGLIGKGSFGEVWRGLYKEEVVAVKVFISEESDVSSEVKMMAKASGQKNILELVGVVIQDDPNNDPQVAIVTKYMSNGSMFDMLVSADHGNFRGFSIDLTELINMATMASQGVMNLHVRGIIHRDLACRNLLVDAQMNVHVCDFGFARLRTKGLSKGFTATNLGPVRWEAPESLKNKEFSEKTDVFSFGVCLYEMFVGREPFLGSTNAAVAYKVLSGERMRIPINVDPVISTIITSCWAPNPDVRPNMRDVFKSLKERHHTIQNEQQELATEFEIIHMMKKGTMLQKVPFNSSTFTKGKNRYFKISDDFRRLTWQVAGTKRIRMGKAIEKSVGFEDIEGDIRVGANSPNFRRFYGAQQGDTTQQTGRMSGAQGADGAPKAAFSIFTKDRSIDIICPSLEVMNEWVRGLNMLRNRFTMLPTATPSLRNSSLTMGGGGGPHVKMELNEAVKKYLENPSCYNTEEVLYLKRIVCARMGFGDYFLKFAHMGKPHERFFRLKRDLKSIFWTGGNQGNKAKFVSLLDVAEIRLMEDLPEDDTVNIKGLRIRSTLAVAAANTITDTANFNPKMSSLGFSLIDHEGERILNLISPNANLLQMWLFGLRCVLAELPILYPDDISKSGRNLLTKSQKASIRFRRGSRSRPPPASKKKSSHVSGSGSGSGSGGRPSSVDTSPPPSISSTPATTPSGTPLHTPTISRQNSREVLNEHNYDVFSESGSAWGSGDEGSVGGRTPTGSVRGGIGNYNFESGGEEEGGGGGGGGGGGVESDSDSDSFHEDGEGGDDSGDSSGSEEEEGEFFDSDDGSRSGRNSLGGGSVGGDRKVARKVPAVNGDRPYPPPPPNYPPPNRTPAERTKSRELVDSERLQKQIKIMGEEKKEEGEGGEGGEGRRRGRGKRKVRGVVRMKSAMLSKMGLRRGSRKEGGE</sequence>
<dbReference type="PROSITE" id="PS50011">
    <property type="entry name" value="PROTEIN_KINASE_DOM"/>
    <property type="match status" value="1"/>
</dbReference>
<dbReference type="GO" id="GO:0005737">
    <property type="term" value="C:cytoplasm"/>
    <property type="evidence" value="ECO:0007669"/>
    <property type="project" value="UniProtKB-ARBA"/>
</dbReference>
<dbReference type="AlphaFoldDB" id="A0A9W6ZWC5"/>
<feature type="region of interest" description="Disordered" evidence="4">
    <location>
        <begin position="849"/>
        <end position="1058"/>
    </location>
</feature>
<organism evidence="7 8">
    <name type="scientific">Triparma laevis f. longispina</name>
    <dbReference type="NCBI Taxonomy" id="1714387"/>
    <lineage>
        <taxon>Eukaryota</taxon>
        <taxon>Sar</taxon>
        <taxon>Stramenopiles</taxon>
        <taxon>Ochrophyta</taxon>
        <taxon>Bolidophyceae</taxon>
        <taxon>Parmales</taxon>
        <taxon>Triparmaceae</taxon>
        <taxon>Triparma</taxon>
    </lineage>
</organism>
<dbReference type="PROSITE" id="PS50003">
    <property type="entry name" value="PH_DOMAIN"/>
    <property type="match status" value="1"/>
</dbReference>
<feature type="region of interest" description="Disordered" evidence="4">
    <location>
        <begin position="763"/>
        <end position="836"/>
    </location>
</feature>
<feature type="compositionally biased region" description="Basic residues" evidence="4">
    <location>
        <begin position="1024"/>
        <end position="1036"/>
    </location>
</feature>
<dbReference type="Gene3D" id="3.30.200.20">
    <property type="entry name" value="Phosphorylase Kinase, domain 1"/>
    <property type="match status" value="1"/>
</dbReference>